<accession>A0A6C0L6I7</accession>
<evidence type="ECO:0000313" key="1">
    <source>
        <dbReference type="EMBL" id="QHU26203.1"/>
    </source>
</evidence>
<dbReference type="AlphaFoldDB" id="A0A6C0L6I7"/>
<protein>
    <submittedName>
        <fullName evidence="1">Uncharacterized protein</fullName>
    </submittedName>
</protein>
<dbReference type="EMBL" id="MN740437">
    <property type="protein sequence ID" value="QHU26203.1"/>
    <property type="molecule type" value="Genomic_DNA"/>
</dbReference>
<organism evidence="1">
    <name type="scientific">viral metagenome</name>
    <dbReference type="NCBI Taxonomy" id="1070528"/>
    <lineage>
        <taxon>unclassified sequences</taxon>
        <taxon>metagenomes</taxon>
        <taxon>organismal metagenomes</taxon>
    </lineage>
</organism>
<proteinExistence type="predicted"/>
<sequence length="78" mass="8788">MKTVTLHGIPYSLSETNDVYMYGTSVKLGKISDDKKAVIFGDDWATRAQTYMAEYRDGLKQKTADSMESAKKQFQGIQ</sequence>
<name>A0A6C0L6I7_9ZZZZ</name>
<reference evidence="1" key="1">
    <citation type="journal article" date="2020" name="Nature">
        <title>Giant virus diversity and host interactions through global metagenomics.</title>
        <authorList>
            <person name="Schulz F."/>
            <person name="Roux S."/>
            <person name="Paez-Espino D."/>
            <person name="Jungbluth S."/>
            <person name="Walsh D.A."/>
            <person name="Denef V.J."/>
            <person name="McMahon K.D."/>
            <person name="Konstantinidis K.T."/>
            <person name="Eloe-Fadrosh E.A."/>
            <person name="Kyrpides N.C."/>
            <person name="Woyke T."/>
        </authorList>
    </citation>
    <scope>NUCLEOTIDE SEQUENCE</scope>
    <source>
        <strain evidence="1">GVMAG-M-3300027759-16</strain>
    </source>
</reference>